<dbReference type="InterPro" id="IPR030678">
    <property type="entry name" value="Peptide/Ni-bd"/>
</dbReference>
<dbReference type="GO" id="GO:0030288">
    <property type="term" value="C:outer membrane-bounded periplasmic space"/>
    <property type="evidence" value="ECO:0007669"/>
    <property type="project" value="TreeGrafter"/>
</dbReference>
<dbReference type="GO" id="GO:1904680">
    <property type="term" value="F:peptide transmembrane transporter activity"/>
    <property type="evidence" value="ECO:0007669"/>
    <property type="project" value="TreeGrafter"/>
</dbReference>
<comment type="caution">
    <text evidence="4">The sequence shown here is derived from an EMBL/GenBank/DDBJ whole genome shotgun (WGS) entry which is preliminary data.</text>
</comment>
<dbReference type="CDD" id="cd08497">
    <property type="entry name" value="MbnE-like"/>
    <property type="match status" value="1"/>
</dbReference>
<dbReference type="SUPFAM" id="SSF53850">
    <property type="entry name" value="Periplasmic binding protein-like II"/>
    <property type="match status" value="1"/>
</dbReference>
<dbReference type="PANTHER" id="PTHR30290:SF64">
    <property type="entry name" value="ABC TRANSPORTER PERIPLASMIC BINDING PROTEIN"/>
    <property type="match status" value="1"/>
</dbReference>
<evidence type="ECO:0000259" key="3">
    <source>
        <dbReference type="Pfam" id="PF00496"/>
    </source>
</evidence>
<proteinExistence type="predicted"/>
<dbReference type="PIRSF" id="PIRSF002741">
    <property type="entry name" value="MppA"/>
    <property type="match status" value="1"/>
</dbReference>
<dbReference type="AlphaFoldDB" id="A0A4R2LFB1"/>
<keyword evidence="5" id="KW-1185">Reference proteome</keyword>
<gene>
    <name evidence="4" type="ORF">EV699_102164</name>
</gene>
<keyword evidence="1 2" id="KW-0732">Signal</keyword>
<dbReference type="Proteomes" id="UP000295765">
    <property type="component" value="Unassembled WGS sequence"/>
</dbReference>
<dbReference type="EMBL" id="SLWY01000002">
    <property type="protein sequence ID" value="TCO83457.1"/>
    <property type="molecule type" value="Genomic_DNA"/>
</dbReference>
<dbReference type="InterPro" id="IPR000914">
    <property type="entry name" value="SBP_5_dom"/>
</dbReference>
<evidence type="ECO:0000256" key="2">
    <source>
        <dbReference type="SAM" id="SignalP"/>
    </source>
</evidence>
<dbReference type="Gene3D" id="3.10.105.10">
    <property type="entry name" value="Dipeptide-binding Protein, Domain 3"/>
    <property type="match status" value="1"/>
</dbReference>
<feature type="signal peptide" evidence="2">
    <location>
        <begin position="1"/>
        <end position="25"/>
    </location>
</feature>
<dbReference type="PANTHER" id="PTHR30290">
    <property type="entry name" value="PERIPLASMIC BINDING COMPONENT OF ABC TRANSPORTER"/>
    <property type="match status" value="1"/>
</dbReference>
<feature type="chain" id="PRO_5020229995" evidence="2">
    <location>
        <begin position="26"/>
        <end position="596"/>
    </location>
</feature>
<dbReference type="InterPro" id="IPR039424">
    <property type="entry name" value="SBP_5"/>
</dbReference>
<reference evidence="4 5" key="1">
    <citation type="submission" date="2019-03" db="EMBL/GenBank/DDBJ databases">
        <title>Genomic Encyclopedia of Type Strains, Phase IV (KMG-IV): sequencing the most valuable type-strain genomes for metagenomic binning, comparative biology and taxonomic classification.</title>
        <authorList>
            <person name="Goeker M."/>
        </authorList>
    </citation>
    <scope>NUCLEOTIDE SEQUENCE [LARGE SCALE GENOMIC DNA]</scope>
    <source>
        <strain evidence="4 5">DSM 25287</strain>
    </source>
</reference>
<dbReference type="RefSeq" id="WP_132538407.1">
    <property type="nucleotide sequence ID" value="NZ_SLWY01000002.1"/>
</dbReference>
<name>A0A4R2LFB1_9GAMM</name>
<dbReference type="Pfam" id="PF00496">
    <property type="entry name" value="SBP_bac_5"/>
    <property type="match status" value="1"/>
</dbReference>
<organism evidence="4 5">
    <name type="scientific">Plasticicumulans lactativorans</name>
    <dbReference type="NCBI Taxonomy" id="1133106"/>
    <lineage>
        <taxon>Bacteria</taxon>
        <taxon>Pseudomonadati</taxon>
        <taxon>Pseudomonadota</taxon>
        <taxon>Gammaproteobacteria</taxon>
        <taxon>Candidatus Competibacteraceae</taxon>
        <taxon>Plasticicumulans</taxon>
    </lineage>
</organism>
<protein>
    <submittedName>
        <fullName evidence="4">Microcin C transport system substrate-binding protein</fullName>
    </submittedName>
</protein>
<dbReference type="OrthoDB" id="9803988at2"/>
<sequence length="596" mass="67054">MAFARHARAGALFALASLAACPCLAAPAVALGYTPRYPADFQHFDYVDPAAPKGGTLTLGAIGGFDRLNPFVLKGTAAAGVSELACDTLGEQSRDEPFSIYGLLARDIELEPDRLAVTFTLDPRARFSDGSAVTAEDVKATFDALKGPKAHPQYRVYWADVTAAEVLDARHVRFRFARVNPELHLIIAQMPVFAARWVEGRNFDDIVLEAPLCSGPYVVDKFTLGRSITYRRNPEYWARDLPVRKGQYNFDRVTFEYYQDAGVALEGFKAGEFDLAQVNVAKQWVRDYVGPKFDSGELLKRELAHHNNAGMQGFVFNLRRPLFRDVRVRRALALAFDFEWSNQNLFFGLYRRSSSYFANSELAATDVPSGAELALLEPLRSQLPPALFTQPWRAPSTEAPGSLRDNLRAAQALLAEAGWTLQDEVLVKDGQRLEFEALLENRAFERVFAAYAKNLQRLGVRMNYRTVDGSLYQRRVDIFDFDLVVHVYAQSQSPGNEQIGYWHSSMAAQEGSNNLMGLRDPVVDALVEKLVYAQDRAQLVAAAHALDRVLLWGEYVVPNWHSPVHRIAYRDRFGMPKQLPLYYQPLEWALSTWWAK</sequence>
<dbReference type="GO" id="GO:0043190">
    <property type="term" value="C:ATP-binding cassette (ABC) transporter complex"/>
    <property type="evidence" value="ECO:0007669"/>
    <property type="project" value="InterPro"/>
</dbReference>
<dbReference type="GO" id="GO:0015833">
    <property type="term" value="P:peptide transport"/>
    <property type="evidence" value="ECO:0007669"/>
    <property type="project" value="TreeGrafter"/>
</dbReference>
<dbReference type="PROSITE" id="PS51257">
    <property type="entry name" value="PROKAR_LIPOPROTEIN"/>
    <property type="match status" value="1"/>
</dbReference>
<dbReference type="Gene3D" id="3.40.190.10">
    <property type="entry name" value="Periplasmic binding protein-like II"/>
    <property type="match status" value="1"/>
</dbReference>
<evidence type="ECO:0000256" key="1">
    <source>
        <dbReference type="ARBA" id="ARBA00022729"/>
    </source>
</evidence>
<accession>A0A4R2LFB1</accession>
<feature type="domain" description="Solute-binding protein family 5" evidence="3">
    <location>
        <begin position="100"/>
        <end position="502"/>
    </location>
</feature>
<evidence type="ECO:0000313" key="5">
    <source>
        <dbReference type="Proteomes" id="UP000295765"/>
    </source>
</evidence>
<dbReference type="GO" id="GO:0042884">
    <property type="term" value="P:microcin transport"/>
    <property type="evidence" value="ECO:0007669"/>
    <property type="project" value="TreeGrafter"/>
</dbReference>
<evidence type="ECO:0000313" key="4">
    <source>
        <dbReference type="EMBL" id="TCO83457.1"/>
    </source>
</evidence>